<protein>
    <submittedName>
        <fullName evidence="6">Helix-turn-helix domain containing protein</fullName>
    </submittedName>
</protein>
<keyword evidence="1" id="KW-0805">Transcription regulation</keyword>
<dbReference type="InterPro" id="IPR009057">
    <property type="entry name" value="Homeodomain-like_sf"/>
</dbReference>
<dbReference type="PRINTS" id="PR00455">
    <property type="entry name" value="HTHTETR"/>
</dbReference>
<keyword evidence="3" id="KW-0804">Transcription</keyword>
<evidence type="ECO:0000256" key="4">
    <source>
        <dbReference type="PROSITE-ProRule" id="PRU00335"/>
    </source>
</evidence>
<evidence type="ECO:0000313" key="6">
    <source>
        <dbReference type="EMBL" id="WZW99401.1"/>
    </source>
</evidence>
<keyword evidence="2 4" id="KW-0238">DNA-binding</keyword>
<dbReference type="PROSITE" id="PS50977">
    <property type="entry name" value="HTH_TETR_2"/>
    <property type="match status" value="1"/>
</dbReference>
<dbReference type="InterPro" id="IPR001647">
    <property type="entry name" value="HTH_TetR"/>
</dbReference>
<dbReference type="RefSeq" id="WP_342373107.1">
    <property type="nucleotide sequence ID" value="NZ_CP115965.1"/>
</dbReference>
<dbReference type="PANTHER" id="PTHR30055:SF234">
    <property type="entry name" value="HTH-TYPE TRANSCRIPTIONAL REGULATOR BETI"/>
    <property type="match status" value="1"/>
</dbReference>
<dbReference type="Pfam" id="PF00440">
    <property type="entry name" value="TetR_N"/>
    <property type="match status" value="1"/>
</dbReference>
<dbReference type="PANTHER" id="PTHR30055">
    <property type="entry name" value="HTH-TYPE TRANSCRIPTIONAL REGULATOR RUTR"/>
    <property type="match status" value="1"/>
</dbReference>
<evidence type="ECO:0000256" key="3">
    <source>
        <dbReference type="ARBA" id="ARBA00023163"/>
    </source>
</evidence>
<proteinExistence type="predicted"/>
<accession>A0ABZ3CBA2</accession>
<dbReference type="SUPFAM" id="SSF46689">
    <property type="entry name" value="Homeodomain-like"/>
    <property type="match status" value="1"/>
</dbReference>
<feature type="domain" description="HTH tetR-type" evidence="5">
    <location>
        <begin position="16"/>
        <end position="75"/>
    </location>
</feature>
<evidence type="ECO:0000259" key="5">
    <source>
        <dbReference type="PROSITE" id="PS50977"/>
    </source>
</evidence>
<dbReference type="EMBL" id="CP115965">
    <property type="protein sequence ID" value="WZW99401.1"/>
    <property type="molecule type" value="Genomic_DNA"/>
</dbReference>
<reference evidence="6 7" key="1">
    <citation type="journal article" date="2023" name="Environ Microbiome">
        <title>A coral-associated actinobacterium mitigates coral bleaching under heat stress.</title>
        <authorList>
            <person name="Li J."/>
            <person name="Zou Y."/>
            <person name="Li Q."/>
            <person name="Zhang J."/>
            <person name="Bourne D.G."/>
            <person name="Lyu Y."/>
            <person name="Liu C."/>
            <person name="Zhang S."/>
        </authorList>
    </citation>
    <scope>NUCLEOTIDE SEQUENCE [LARGE SCALE GENOMIC DNA]</scope>
    <source>
        <strain evidence="6 7">SCSIO 13291</strain>
    </source>
</reference>
<evidence type="ECO:0000256" key="2">
    <source>
        <dbReference type="ARBA" id="ARBA00023125"/>
    </source>
</evidence>
<organism evidence="6 7">
    <name type="scientific">Propioniciclava soli</name>
    <dbReference type="NCBI Taxonomy" id="2775081"/>
    <lineage>
        <taxon>Bacteria</taxon>
        <taxon>Bacillati</taxon>
        <taxon>Actinomycetota</taxon>
        <taxon>Actinomycetes</taxon>
        <taxon>Propionibacteriales</taxon>
        <taxon>Propionibacteriaceae</taxon>
        <taxon>Propioniciclava</taxon>
    </lineage>
</organism>
<gene>
    <name evidence="6" type="ORF">PCC79_04150</name>
</gene>
<evidence type="ECO:0000256" key="1">
    <source>
        <dbReference type="ARBA" id="ARBA00023015"/>
    </source>
</evidence>
<name>A0ABZ3CBA2_9ACTN</name>
<dbReference type="InterPro" id="IPR050109">
    <property type="entry name" value="HTH-type_TetR-like_transc_reg"/>
</dbReference>
<dbReference type="Gene3D" id="1.10.357.10">
    <property type="entry name" value="Tetracycline Repressor, domain 2"/>
    <property type="match status" value="1"/>
</dbReference>
<sequence length="204" mass="21151">MPQPDPPRNRGPAAAGANRAALVEAARSLFAREGYAVPLSAIARAAGVGQGVLYRHFGSRVSLALAVFGENIDELEALAGRHTDPDGLGVLVARMLEQTLANAALVDAVVHGRVEQDWDGDERVGAVLVRPLARARSAGLVRPDLTVADLLLLVRCAHGLIGTQQRPGAARAGVLRLARLVDAPLGDAVAAQWGSGDGLGQDDS</sequence>
<evidence type="ECO:0000313" key="7">
    <source>
        <dbReference type="Proteomes" id="UP001434337"/>
    </source>
</evidence>
<feature type="DNA-binding region" description="H-T-H motif" evidence="4">
    <location>
        <begin position="38"/>
        <end position="57"/>
    </location>
</feature>
<dbReference type="Proteomes" id="UP001434337">
    <property type="component" value="Chromosome"/>
</dbReference>
<keyword evidence="7" id="KW-1185">Reference proteome</keyword>